<dbReference type="GO" id="GO:0016301">
    <property type="term" value="F:kinase activity"/>
    <property type="evidence" value="ECO:0007669"/>
    <property type="project" value="UniProtKB-KW"/>
</dbReference>
<evidence type="ECO:0000256" key="6">
    <source>
        <dbReference type="ARBA" id="ARBA00023170"/>
    </source>
</evidence>
<dbReference type="InterPro" id="IPR001611">
    <property type="entry name" value="Leu-rich_rpt"/>
</dbReference>
<dbReference type="PANTHER" id="PTHR48063:SF112">
    <property type="entry name" value="RECEPTOR LIKE PROTEIN 30-LIKE"/>
    <property type="match status" value="1"/>
</dbReference>
<comment type="subcellular location">
    <subcellularLocation>
        <location evidence="1">Membrane</location>
        <topology evidence="1">Single-pass type I membrane protein</topology>
    </subcellularLocation>
</comment>
<dbReference type="AlphaFoldDB" id="A0AAD7VFK0"/>
<dbReference type="Proteomes" id="UP001163823">
    <property type="component" value="Chromosome 3"/>
</dbReference>
<dbReference type="GO" id="GO:0016020">
    <property type="term" value="C:membrane"/>
    <property type="evidence" value="ECO:0007669"/>
    <property type="project" value="UniProtKB-SubCell"/>
</dbReference>
<evidence type="ECO:0000256" key="7">
    <source>
        <dbReference type="ARBA" id="ARBA00023180"/>
    </source>
</evidence>
<evidence type="ECO:0000256" key="2">
    <source>
        <dbReference type="ARBA" id="ARBA00022692"/>
    </source>
</evidence>
<gene>
    <name evidence="8" type="ORF">O6P43_004147</name>
</gene>
<name>A0AAD7VFK0_QUISA</name>
<dbReference type="PANTHER" id="PTHR48063">
    <property type="entry name" value="LRR RECEPTOR-LIKE KINASE"/>
    <property type="match status" value="1"/>
</dbReference>
<evidence type="ECO:0000313" key="9">
    <source>
        <dbReference type="Proteomes" id="UP001163823"/>
    </source>
</evidence>
<evidence type="ECO:0000256" key="1">
    <source>
        <dbReference type="ARBA" id="ARBA00004479"/>
    </source>
</evidence>
<dbReference type="Gene3D" id="3.80.10.10">
    <property type="entry name" value="Ribonuclease Inhibitor"/>
    <property type="match status" value="1"/>
</dbReference>
<organism evidence="8 9">
    <name type="scientific">Quillaja saponaria</name>
    <name type="common">Soap bark tree</name>
    <dbReference type="NCBI Taxonomy" id="32244"/>
    <lineage>
        <taxon>Eukaryota</taxon>
        <taxon>Viridiplantae</taxon>
        <taxon>Streptophyta</taxon>
        <taxon>Embryophyta</taxon>
        <taxon>Tracheophyta</taxon>
        <taxon>Spermatophyta</taxon>
        <taxon>Magnoliopsida</taxon>
        <taxon>eudicotyledons</taxon>
        <taxon>Gunneridae</taxon>
        <taxon>Pentapetalae</taxon>
        <taxon>rosids</taxon>
        <taxon>fabids</taxon>
        <taxon>Fabales</taxon>
        <taxon>Quillajaceae</taxon>
        <taxon>Quillaja</taxon>
    </lineage>
</organism>
<evidence type="ECO:0000313" key="8">
    <source>
        <dbReference type="EMBL" id="KAJ7974001.1"/>
    </source>
</evidence>
<keyword evidence="7" id="KW-0325">Glycoprotein</keyword>
<keyword evidence="4" id="KW-1133">Transmembrane helix</keyword>
<protein>
    <submittedName>
        <fullName evidence="8">Leucine-rich repeat receptor-like protein kinase family protein</fullName>
    </submittedName>
</protein>
<proteinExistence type="predicted"/>
<keyword evidence="8" id="KW-0808">Transferase</keyword>
<dbReference type="Pfam" id="PF00560">
    <property type="entry name" value="LRR_1"/>
    <property type="match status" value="2"/>
</dbReference>
<dbReference type="InterPro" id="IPR032675">
    <property type="entry name" value="LRR_dom_sf"/>
</dbReference>
<evidence type="ECO:0000256" key="3">
    <source>
        <dbReference type="ARBA" id="ARBA00022729"/>
    </source>
</evidence>
<keyword evidence="9" id="KW-1185">Reference proteome</keyword>
<dbReference type="KEGG" id="qsa:O6P43_004147"/>
<dbReference type="EMBL" id="JARAOO010000003">
    <property type="protein sequence ID" value="KAJ7974001.1"/>
    <property type="molecule type" value="Genomic_DNA"/>
</dbReference>
<keyword evidence="2" id="KW-0812">Transmembrane</keyword>
<comment type="caution">
    <text evidence="8">The sequence shown here is derived from an EMBL/GenBank/DDBJ whole genome shotgun (WGS) entry which is preliminary data.</text>
</comment>
<sequence>MSSSLIFLHVLFGTKKWTQCIVIHGTRRLRFKTRDVSSSLLELEYLNHLDLSGNDFYGNQIPVFFGSFKKLGYLNLSGSLFSGKVPYNLGNLTDLRVLDLSENNDGTLLYVDDVNWVSQLSSLQIPCHGRCEPFQGVHSRFDGGT</sequence>
<keyword evidence="8" id="KW-0418">Kinase</keyword>
<reference evidence="8" key="1">
    <citation type="journal article" date="2023" name="Science">
        <title>Elucidation of the pathway for biosynthesis of saponin adjuvants from the soapbark tree.</title>
        <authorList>
            <person name="Reed J."/>
            <person name="Orme A."/>
            <person name="El-Demerdash A."/>
            <person name="Owen C."/>
            <person name="Martin L.B.B."/>
            <person name="Misra R.C."/>
            <person name="Kikuchi S."/>
            <person name="Rejzek M."/>
            <person name="Martin A.C."/>
            <person name="Harkess A."/>
            <person name="Leebens-Mack J."/>
            <person name="Louveau T."/>
            <person name="Stephenson M.J."/>
            <person name="Osbourn A."/>
        </authorList>
    </citation>
    <scope>NUCLEOTIDE SEQUENCE</scope>
    <source>
        <strain evidence="8">S10</strain>
    </source>
</reference>
<dbReference type="InterPro" id="IPR046956">
    <property type="entry name" value="RLP23-like"/>
</dbReference>
<dbReference type="SUPFAM" id="SSF52058">
    <property type="entry name" value="L domain-like"/>
    <property type="match status" value="1"/>
</dbReference>
<keyword evidence="6 8" id="KW-0675">Receptor</keyword>
<keyword evidence="3" id="KW-0732">Signal</keyword>
<accession>A0AAD7VFK0</accession>
<keyword evidence="5" id="KW-0472">Membrane</keyword>
<evidence type="ECO:0000256" key="4">
    <source>
        <dbReference type="ARBA" id="ARBA00022989"/>
    </source>
</evidence>
<evidence type="ECO:0000256" key="5">
    <source>
        <dbReference type="ARBA" id="ARBA00023136"/>
    </source>
</evidence>